<feature type="transmembrane region" description="Helical" evidence="1">
    <location>
        <begin position="132"/>
        <end position="156"/>
    </location>
</feature>
<feature type="transmembrane region" description="Helical" evidence="1">
    <location>
        <begin position="34"/>
        <end position="52"/>
    </location>
</feature>
<protein>
    <submittedName>
        <fullName evidence="3">Flippase GtrA</fullName>
    </submittedName>
</protein>
<feature type="domain" description="LiaI-LiaF-like transmembrane region" evidence="2">
    <location>
        <begin position="7"/>
        <end position="47"/>
    </location>
</feature>
<evidence type="ECO:0000313" key="3">
    <source>
        <dbReference type="EMBL" id="MBP2256661.1"/>
    </source>
</evidence>
<feature type="transmembrane region" description="Helical" evidence="1">
    <location>
        <begin position="85"/>
        <end position="101"/>
    </location>
</feature>
<comment type="caution">
    <text evidence="3">The sequence shown here is derived from an EMBL/GenBank/DDBJ whole genome shotgun (WGS) entry which is preliminary data.</text>
</comment>
<proteinExistence type="predicted"/>
<dbReference type="RefSeq" id="WP_226370676.1">
    <property type="nucleotide sequence ID" value="NZ_JAGIKX010000002.1"/>
</dbReference>
<keyword evidence="1" id="KW-0472">Membrane</keyword>
<gene>
    <name evidence="3" type="ORF">J2Z81_000594</name>
</gene>
<dbReference type="InterPro" id="IPR043726">
    <property type="entry name" value="LiaI-LiaF-like_TM1"/>
</dbReference>
<sequence length="164" mass="18974">MKKQNSFSAYILIGIGFYFLLKQINLPILSKFNSWPTLLIIVGATLLIHSYAAKDYQNLFSGTLLLGLGVHFHGLIHYSLWIDHWAVYLLIIGIAFLIRFLRTKNGFFSGIILIGVSLCMLFFTNVPDWLDWIYDVIHFLETFWSLILIILGVYLLNKKNNPFK</sequence>
<dbReference type="Pfam" id="PF18917">
    <property type="entry name" value="LiaI-LiaF-like_TM1"/>
    <property type="match status" value="1"/>
</dbReference>
<feature type="transmembrane region" description="Helical" evidence="1">
    <location>
        <begin position="59"/>
        <end position="79"/>
    </location>
</feature>
<evidence type="ECO:0000259" key="2">
    <source>
        <dbReference type="Pfam" id="PF18917"/>
    </source>
</evidence>
<keyword evidence="4" id="KW-1185">Reference proteome</keyword>
<keyword evidence="1" id="KW-1133">Transmembrane helix</keyword>
<name>A0ABS4S598_9BACI</name>
<accession>A0ABS4S598</accession>
<evidence type="ECO:0000313" key="4">
    <source>
        <dbReference type="Proteomes" id="UP001519294"/>
    </source>
</evidence>
<feature type="transmembrane region" description="Helical" evidence="1">
    <location>
        <begin position="108"/>
        <end position="126"/>
    </location>
</feature>
<evidence type="ECO:0000256" key="1">
    <source>
        <dbReference type="SAM" id="Phobius"/>
    </source>
</evidence>
<feature type="transmembrane region" description="Helical" evidence="1">
    <location>
        <begin position="7"/>
        <end position="28"/>
    </location>
</feature>
<reference evidence="3 4" key="1">
    <citation type="submission" date="2021-03" db="EMBL/GenBank/DDBJ databases">
        <title>Genomic Encyclopedia of Type Strains, Phase IV (KMG-IV): sequencing the most valuable type-strain genomes for metagenomic binning, comparative biology and taxonomic classification.</title>
        <authorList>
            <person name="Goeker M."/>
        </authorList>
    </citation>
    <scope>NUCLEOTIDE SEQUENCE [LARGE SCALE GENOMIC DNA]</scope>
    <source>
        <strain evidence="3 4">DSM 25790</strain>
    </source>
</reference>
<keyword evidence="1" id="KW-0812">Transmembrane</keyword>
<dbReference type="EMBL" id="JAGIKX010000002">
    <property type="protein sequence ID" value="MBP2256661.1"/>
    <property type="molecule type" value="Genomic_DNA"/>
</dbReference>
<dbReference type="Proteomes" id="UP001519294">
    <property type="component" value="Unassembled WGS sequence"/>
</dbReference>
<organism evidence="3 4">
    <name type="scientific">Virgibacillus alimentarius</name>
    <dbReference type="NCBI Taxonomy" id="698769"/>
    <lineage>
        <taxon>Bacteria</taxon>
        <taxon>Bacillati</taxon>
        <taxon>Bacillota</taxon>
        <taxon>Bacilli</taxon>
        <taxon>Bacillales</taxon>
        <taxon>Bacillaceae</taxon>
        <taxon>Virgibacillus</taxon>
    </lineage>
</organism>